<gene>
    <name evidence="1" type="ORF">SDC9_179555</name>
</gene>
<name>A0A645H261_9ZZZZ</name>
<proteinExistence type="predicted"/>
<organism evidence="1">
    <name type="scientific">bioreactor metagenome</name>
    <dbReference type="NCBI Taxonomy" id="1076179"/>
    <lineage>
        <taxon>unclassified sequences</taxon>
        <taxon>metagenomes</taxon>
        <taxon>ecological metagenomes</taxon>
    </lineage>
</organism>
<dbReference type="EMBL" id="VSSQ01083892">
    <property type="protein sequence ID" value="MPN32079.1"/>
    <property type="molecule type" value="Genomic_DNA"/>
</dbReference>
<sequence length="44" mass="4655">MDGSGICLVEWSERSGNMGETVQVDIVEEPDGTRVITADGGASW</sequence>
<evidence type="ECO:0000313" key="1">
    <source>
        <dbReference type="EMBL" id="MPN32079.1"/>
    </source>
</evidence>
<protein>
    <submittedName>
        <fullName evidence="1">Uncharacterized protein</fullName>
    </submittedName>
</protein>
<reference evidence="1" key="1">
    <citation type="submission" date="2019-08" db="EMBL/GenBank/DDBJ databases">
        <authorList>
            <person name="Kucharzyk K."/>
            <person name="Murdoch R.W."/>
            <person name="Higgins S."/>
            <person name="Loffler F."/>
        </authorList>
    </citation>
    <scope>NUCLEOTIDE SEQUENCE</scope>
</reference>
<dbReference type="AlphaFoldDB" id="A0A645H261"/>
<comment type="caution">
    <text evidence="1">The sequence shown here is derived from an EMBL/GenBank/DDBJ whole genome shotgun (WGS) entry which is preliminary data.</text>
</comment>
<accession>A0A645H261</accession>